<sequence length="307" mass="35407">MKPSNSYKEVQKLTRCLAALNRFISKSGERNLPFFKNLRNMSKESPALPRRLTTWAIKLRKFEISYVLRTSVRAQALADFITECTARAPPVIQGPKTEASSQIKPKWTLVVDGARNDQGAGAGVLILGPREKTMEYALRFSFLATNNEVEYEAMILGLWLVKSMGVEELFVKGDSKLLIDQIRGYCGVKNETLMRYHTKAVQVSQKFKRIIFEHIPRAENEKADRLSRLATTYYNELLGVYVEFCDQPAYKEEVIRNIMNSNTMDWRDPIIKYLNEGMLPSDSIEAKKIQNRSFKYQMYQGELYRKS</sequence>
<dbReference type="PANTHER" id="PTHR48475:SF1">
    <property type="entry name" value="RNASE H TYPE-1 DOMAIN-CONTAINING PROTEIN"/>
    <property type="match status" value="1"/>
</dbReference>
<dbReference type="Pfam" id="PF13456">
    <property type="entry name" value="RVT_3"/>
    <property type="match status" value="1"/>
</dbReference>
<gene>
    <name evidence="2" type="ORF">LIER_38620</name>
</gene>
<dbReference type="InterPro" id="IPR036397">
    <property type="entry name" value="RNaseH_sf"/>
</dbReference>
<dbReference type="GO" id="GO:0003676">
    <property type="term" value="F:nucleic acid binding"/>
    <property type="evidence" value="ECO:0007669"/>
    <property type="project" value="InterPro"/>
</dbReference>
<dbReference type="CDD" id="cd09279">
    <property type="entry name" value="RNase_HI_like"/>
    <property type="match status" value="1"/>
</dbReference>
<name>A0AAV3Q4J9_LITER</name>
<keyword evidence="3" id="KW-1185">Reference proteome</keyword>
<organism evidence="2 3">
    <name type="scientific">Lithospermum erythrorhizon</name>
    <name type="common">Purple gromwell</name>
    <name type="synonym">Lithospermum officinale var. erythrorhizon</name>
    <dbReference type="NCBI Taxonomy" id="34254"/>
    <lineage>
        <taxon>Eukaryota</taxon>
        <taxon>Viridiplantae</taxon>
        <taxon>Streptophyta</taxon>
        <taxon>Embryophyta</taxon>
        <taxon>Tracheophyta</taxon>
        <taxon>Spermatophyta</taxon>
        <taxon>Magnoliopsida</taxon>
        <taxon>eudicotyledons</taxon>
        <taxon>Gunneridae</taxon>
        <taxon>Pentapetalae</taxon>
        <taxon>asterids</taxon>
        <taxon>lamiids</taxon>
        <taxon>Boraginales</taxon>
        <taxon>Boraginaceae</taxon>
        <taxon>Boraginoideae</taxon>
        <taxon>Lithospermeae</taxon>
        <taxon>Lithospermum</taxon>
    </lineage>
</organism>
<feature type="domain" description="RNase H type-1" evidence="1">
    <location>
        <begin position="103"/>
        <end position="232"/>
    </location>
</feature>
<accession>A0AAV3Q4J9</accession>
<protein>
    <recommendedName>
        <fullName evidence="1">RNase H type-1 domain-containing protein</fullName>
    </recommendedName>
</protein>
<dbReference type="AlphaFoldDB" id="A0AAV3Q4J9"/>
<dbReference type="InterPro" id="IPR002156">
    <property type="entry name" value="RNaseH_domain"/>
</dbReference>
<reference evidence="2 3" key="1">
    <citation type="submission" date="2024-01" db="EMBL/GenBank/DDBJ databases">
        <title>The complete chloroplast genome sequence of Lithospermum erythrorhizon: insights into the phylogenetic relationship among Boraginaceae species and the maternal lineages of purple gromwells.</title>
        <authorList>
            <person name="Okada T."/>
            <person name="Watanabe K."/>
        </authorList>
    </citation>
    <scope>NUCLEOTIDE SEQUENCE [LARGE SCALE GENOMIC DNA]</scope>
</reference>
<dbReference type="EMBL" id="BAABME010019781">
    <property type="protein sequence ID" value="GAA0158321.1"/>
    <property type="molecule type" value="Genomic_DNA"/>
</dbReference>
<comment type="caution">
    <text evidence="2">The sequence shown here is derived from an EMBL/GenBank/DDBJ whole genome shotgun (WGS) entry which is preliminary data.</text>
</comment>
<dbReference type="SUPFAM" id="SSF53098">
    <property type="entry name" value="Ribonuclease H-like"/>
    <property type="match status" value="1"/>
</dbReference>
<dbReference type="PROSITE" id="PS50879">
    <property type="entry name" value="RNASE_H_1"/>
    <property type="match status" value="1"/>
</dbReference>
<evidence type="ECO:0000313" key="2">
    <source>
        <dbReference type="EMBL" id="GAA0158321.1"/>
    </source>
</evidence>
<dbReference type="InterPro" id="IPR012337">
    <property type="entry name" value="RNaseH-like_sf"/>
</dbReference>
<dbReference type="Proteomes" id="UP001454036">
    <property type="component" value="Unassembled WGS sequence"/>
</dbReference>
<dbReference type="Gene3D" id="3.30.420.10">
    <property type="entry name" value="Ribonuclease H-like superfamily/Ribonuclease H"/>
    <property type="match status" value="1"/>
</dbReference>
<evidence type="ECO:0000259" key="1">
    <source>
        <dbReference type="PROSITE" id="PS50879"/>
    </source>
</evidence>
<dbReference type="GO" id="GO:0004523">
    <property type="term" value="F:RNA-DNA hybrid ribonuclease activity"/>
    <property type="evidence" value="ECO:0007669"/>
    <property type="project" value="InterPro"/>
</dbReference>
<evidence type="ECO:0000313" key="3">
    <source>
        <dbReference type="Proteomes" id="UP001454036"/>
    </source>
</evidence>
<dbReference type="PANTHER" id="PTHR48475">
    <property type="entry name" value="RIBONUCLEASE H"/>
    <property type="match status" value="1"/>
</dbReference>
<proteinExistence type="predicted"/>